<evidence type="ECO:0000313" key="1">
    <source>
        <dbReference type="EMBL" id="EDY21026.1"/>
    </source>
</evidence>
<comment type="caution">
    <text evidence="1">The sequence shown here is derived from an EMBL/GenBank/DDBJ whole genome shotgun (WGS) entry which is preliminary data.</text>
</comment>
<keyword evidence="2" id="KW-1185">Reference proteome</keyword>
<dbReference type="InParanoid" id="B4CXM8"/>
<dbReference type="RefSeq" id="WP_006978645.1">
    <property type="nucleotide sequence ID" value="NZ_ABVL01000003.1"/>
</dbReference>
<dbReference type="AlphaFoldDB" id="B4CXM8"/>
<organism evidence="1 2">
    <name type="scientific">Chthoniobacter flavus Ellin428</name>
    <dbReference type="NCBI Taxonomy" id="497964"/>
    <lineage>
        <taxon>Bacteria</taxon>
        <taxon>Pseudomonadati</taxon>
        <taxon>Verrucomicrobiota</taxon>
        <taxon>Spartobacteria</taxon>
        <taxon>Chthoniobacterales</taxon>
        <taxon>Chthoniobacteraceae</taxon>
        <taxon>Chthoniobacter</taxon>
    </lineage>
</organism>
<accession>B4CXM8</accession>
<gene>
    <name evidence="1" type="ORF">CfE428DRAFT_1319</name>
</gene>
<evidence type="ECO:0008006" key="3">
    <source>
        <dbReference type="Google" id="ProtNLM"/>
    </source>
</evidence>
<proteinExistence type="predicted"/>
<evidence type="ECO:0000313" key="2">
    <source>
        <dbReference type="Proteomes" id="UP000005824"/>
    </source>
</evidence>
<protein>
    <recommendedName>
        <fullName evidence="3">Butirosin biosynthesis protein H N-terminal domain-containing protein</fullName>
    </recommendedName>
</protein>
<dbReference type="STRING" id="497964.CfE428DRAFT_1319"/>
<sequence>MNGAPESNERNPWIEGALSLRQLSYGCHVLAAFQLMPELEELLSATELAGLTGLCFGLSHVDRDRARQLVPSVSPLPALSSALGALGIASSLKHWGEQEGDAAYRDLAVQTERRPTLVGPLDMGLLFHNPSALVYRGLDHMLVALEVHEHEILVTDSEGFPAVVIPREEFLTAWRAISVPESHRSFNSLCVDRVSPFRDEERERAHLREALLAQRPASSAHVAAIIQRISASQSEDEGSGLELNLAALLERASCTLQITYYFSDGDWATISEALLELVATLGGILGPPLAPGRRMAALKGVARYFDRLCAV</sequence>
<reference evidence="1 2" key="1">
    <citation type="journal article" date="2011" name="J. Bacteriol.">
        <title>Genome sequence of Chthoniobacter flavus Ellin428, an aerobic heterotrophic soil bacterium.</title>
        <authorList>
            <person name="Kant R."/>
            <person name="van Passel M.W."/>
            <person name="Palva A."/>
            <person name="Lucas S."/>
            <person name="Lapidus A."/>
            <person name="Glavina Del Rio T."/>
            <person name="Dalin E."/>
            <person name="Tice H."/>
            <person name="Bruce D."/>
            <person name="Goodwin L."/>
            <person name="Pitluck S."/>
            <person name="Larimer F.W."/>
            <person name="Land M.L."/>
            <person name="Hauser L."/>
            <person name="Sangwan P."/>
            <person name="de Vos W.M."/>
            <person name="Janssen P.H."/>
            <person name="Smidt H."/>
        </authorList>
    </citation>
    <scope>NUCLEOTIDE SEQUENCE [LARGE SCALE GENOMIC DNA]</scope>
    <source>
        <strain evidence="1 2">Ellin428</strain>
    </source>
</reference>
<dbReference type="Proteomes" id="UP000005824">
    <property type="component" value="Unassembled WGS sequence"/>
</dbReference>
<name>B4CXM8_9BACT</name>
<dbReference type="EMBL" id="ABVL01000003">
    <property type="protein sequence ID" value="EDY21026.1"/>
    <property type="molecule type" value="Genomic_DNA"/>
</dbReference>